<dbReference type="Proteomes" id="UP000504603">
    <property type="component" value="Unplaced"/>
</dbReference>
<evidence type="ECO:0000313" key="10">
    <source>
        <dbReference type="RefSeq" id="XP_022159759.1"/>
    </source>
</evidence>
<comment type="subcellular location">
    <subcellularLocation>
        <location evidence="1 6">Nucleus</location>
    </subcellularLocation>
</comment>
<evidence type="ECO:0000256" key="2">
    <source>
        <dbReference type="ARBA" id="ARBA00023015"/>
    </source>
</evidence>
<keyword evidence="2 6" id="KW-0805">Transcription regulation</keyword>
<feature type="region of interest" description="Disordered" evidence="7">
    <location>
        <begin position="242"/>
        <end position="266"/>
    </location>
</feature>
<evidence type="ECO:0000256" key="6">
    <source>
        <dbReference type="RuleBase" id="RU367031"/>
    </source>
</evidence>
<dbReference type="OrthoDB" id="2014829at2759"/>
<dbReference type="PROSITE" id="PS51742">
    <property type="entry name" value="PPC"/>
    <property type="match status" value="1"/>
</dbReference>
<dbReference type="InterPro" id="IPR005175">
    <property type="entry name" value="PPC_dom"/>
</dbReference>
<keyword evidence="9" id="KW-1185">Reference proteome</keyword>
<evidence type="ECO:0000313" key="9">
    <source>
        <dbReference type="Proteomes" id="UP000504603"/>
    </source>
</evidence>
<gene>
    <name evidence="10" type="primary">LOC111026089</name>
</gene>
<feature type="compositionally biased region" description="Low complexity" evidence="7">
    <location>
        <begin position="39"/>
        <end position="48"/>
    </location>
</feature>
<comment type="domain">
    <text evidence="6">The PPC domain mediates interactions between AHL proteins.</text>
</comment>
<dbReference type="AlphaFoldDB" id="A0A6J1E398"/>
<dbReference type="PANTHER" id="PTHR31500">
    <property type="entry name" value="AT-HOOK MOTIF NUCLEAR-LOCALIZED PROTEIN 9"/>
    <property type="match status" value="1"/>
</dbReference>
<dbReference type="GO" id="GO:0005634">
    <property type="term" value="C:nucleus"/>
    <property type="evidence" value="ECO:0007669"/>
    <property type="project" value="UniProtKB-SubCell"/>
</dbReference>
<dbReference type="CDD" id="cd11378">
    <property type="entry name" value="DUF296"/>
    <property type="match status" value="1"/>
</dbReference>
<feature type="region of interest" description="Disordered" evidence="7">
    <location>
        <begin position="286"/>
        <end position="325"/>
    </location>
</feature>
<dbReference type="PANTHER" id="PTHR31500:SF18">
    <property type="entry name" value="AT-HOOK MOTIF NUCLEAR-LOCALIZED PROTEIN 3"/>
    <property type="match status" value="1"/>
</dbReference>
<accession>A0A6J1E398</accession>
<keyword evidence="3 6" id="KW-0238">DNA-binding</keyword>
<evidence type="ECO:0000256" key="7">
    <source>
        <dbReference type="SAM" id="MobiDB-lite"/>
    </source>
</evidence>
<evidence type="ECO:0000256" key="3">
    <source>
        <dbReference type="ARBA" id="ARBA00023125"/>
    </source>
</evidence>
<dbReference type="RefSeq" id="XP_022159759.1">
    <property type="nucleotide sequence ID" value="XM_022304067.1"/>
</dbReference>
<evidence type="ECO:0000256" key="5">
    <source>
        <dbReference type="ARBA" id="ARBA00023242"/>
    </source>
</evidence>
<comment type="function">
    <text evidence="6">Transcription factor that specifically binds AT-rich DNA sequences related to the nuclear matrix attachment regions (MARs).</text>
</comment>
<sequence>MEEKEGVDFGFAVKVREAPESLGMMDSRPENSSADGEPAVAAAAAAGTDGKKKRGRPRKYGPDGKMAPTLSPMPISSSIPLTGEFSGWKRGRGRSVESIKKSRKYEYEIPPGNKVAFFAGADFTPHVITVNIGEDVNLKVMSFSQQGCRAICILSANGMVSNVTLRQSTSSGGTLTYEGRFEILSLSGSYMPSESGGTKSRSGGMSVSLAGPDGRVMGGGLAGMLIAAGPVQVVVGSFLLPGHQQENKPKKSRTEPAALSPPANVFSGEATKGVFGGVKHSTLIGDKAASLDPTPACRTPPANEKLPYPEESRGGFNQSNHEVSC</sequence>
<dbReference type="KEGG" id="mcha:111026089"/>
<dbReference type="InterPro" id="IPR039605">
    <property type="entry name" value="AHL"/>
</dbReference>
<dbReference type="FunFam" id="3.30.1330.80:FF:000003">
    <property type="entry name" value="AT-hook motif nuclear-localized protein 1-like"/>
    <property type="match status" value="1"/>
</dbReference>
<dbReference type="Gene3D" id="3.30.1330.80">
    <property type="entry name" value="Hypothetical protein, similar to alpha- acetolactate decarboxylase, domain 2"/>
    <property type="match status" value="1"/>
</dbReference>
<proteinExistence type="predicted"/>
<reference evidence="10" key="1">
    <citation type="submission" date="2025-08" db="UniProtKB">
        <authorList>
            <consortium name="RefSeq"/>
        </authorList>
    </citation>
    <scope>IDENTIFICATION</scope>
    <source>
        <strain evidence="10">OHB3-1</strain>
    </source>
</reference>
<feature type="compositionally biased region" description="Low complexity" evidence="7">
    <location>
        <begin position="63"/>
        <end position="73"/>
    </location>
</feature>
<feature type="compositionally biased region" description="Polar residues" evidence="7">
    <location>
        <begin position="315"/>
        <end position="325"/>
    </location>
</feature>
<protein>
    <recommendedName>
        <fullName evidence="6">AT-hook motif nuclear-localized protein</fullName>
    </recommendedName>
</protein>
<evidence type="ECO:0000256" key="4">
    <source>
        <dbReference type="ARBA" id="ARBA00023163"/>
    </source>
</evidence>
<organism evidence="9 10">
    <name type="scientific">Momordica charantia</name>
    <name type="common">Bitter gourd</name>
    <name type="synonym">Balsam pear</name>
    <dbReference type="NCBI Taxonomy" id="3673"/>
    <lineage>
        <taxon>Eukaryota</taxon>
        <taxon>Viridiplantae</taxon>
        <taxon>Streptophyta</taxon>
        <taxon>Embryophyta</taxon>
        <taxon>Tracheophyta</taxon>
        <taxon>Spermatophyta</taxon>
        <taxon>Magnoliopsida</taxon>
        <taxon>eudicotyledons</taxon>
        <taxon>Gunneridae</taxon>
        <taxon>Pentapetalae</taxon>
        <taxon>rosids</taxon>
        <taxon>fabids</taxon>
        <taxon>Cucurbitales</taxon>
        <taxon>Cucurbitaceae</taxon>
        <taxon>Momordiceae</taxon>
        <taxon>Momordica</taxon>
    </lineage>
</organism>
<evidence type="ECO:0000256" key="1">
    <source>
        <dbReference type="ARBA" id="ARBA00004123"/>
    </source>
</evidence>
<keyword evidence="4 6" id="KW-0804">Transcription</keyword>
<dbReference type="GeneID" id="111026089"/>
<feature type="domain" description="PPC" evidence="8">
    <location>
        <begin position="120"/>
        <end position="262"/>
    </location>
</feature>
<evidence type="ECO:0000259" key="8">
    <source>
        <dbReference type="PROSITE" id="PS51742"/>
    </source>
</evidence>
<dbReference type="GO" id="GO:0003680">
    <property type="term" value="F:minor groove of adenine-thymine-rich DNA binding"/>
    <property type="evidence" value="ECO:0007669"/>
    <property type="project" value="UniProtKB-UniRule"/>
</dbReference>
<feature type="region of interest" description="Disordered" evidence="7">
    <location>
        <begin position="18"/>
        <end position="73"/>
    </location>
</feature>
<feature type="compositionally biased region" description="Basic and acidic residues" evidence="7">
    <location>
        <begin position="245"/>
        <end position="254"/>
    </location>
</feature>
<name>A0A6J1E398_MOMCH</name>
<dbReference type="SUPFAM" id="SSF117856">
    <property type="entry name" value="AF0104/ALDC/Ptd012-like"/>
    <property type="match status" value="1"/>
</dbReference>
<keyword evidence="5 6" id="KW-0539">Nucleus</keyword>
<dbReference type="Pfam" id="PF03479">
    <property type="entry name" value="PCC"/>
    <property type="match status" value="1"/>
</dbReference>